<dbReference type="HOGENOM" id="CLU_3071433_0_0_1"/>
<keyword evidence="2" id="KW-1185">Reference proteome</keyword>
<evidence type="ECO:0000313" key="1">
    <source>
        <dbReference type="EMBL" id="EFH51758.1"/>
    </source>
</evidence>
<dbReference type="AlphaFoldDB" id="D7LNV3"/>
<accession>D7LNV3</accession>
<gene>
    <name evidence="1" type="ORF">ARALYDRAFT_664807</name>
</gene>
<dbReference type="Gramene" id="Al_scaffold_0005_842">
    <property type="protein sequence ID" value="Al_scaffold_0005_842"/>
    <property type="gene ID" value="Al_scaffold_0005_842"/>
</dbReference>
<name>D7LNV3_ARALL</name>
<evidence type="ECO:0000313" key="2">
    <source>
        <dbReference type="Proteomes" id="UP000008694"/>
    </source>
</evidence>
<reference evidence="2" key="1">
    <citation type="journal article" date="2011" name="Nat. Genet.">
        <title>The Arabidopsis lyrata genome sequence and the basis of rapid genome size change.</title>
        <authorList>
            <person name="Hu T.T."/>
            <person name="Pattyn P."/>
            <person name="Bakker E.G."/>
            <person name="Cao J."/>
            <person name="Cheng J.-F."/>
            <person name="Clark R.M."/>
            <person name="Fahlgren N."/>
            <person name="Fawcett J.A."/>
            <person name="Grimwood J."/>
            <person name="Gundlach H."/>
            <person name="Haberer G."/>
            <person name="Hollister J.D."/>
            <person name="Ossowski S."/>
            <person name="Ottilar R.P."/>
            <person name="Salamov A.A."/>
            <person name="Schneeberger K."/>
            <person name="Spannagl M."/>
            <person name="Wang X."/>
            <person name="Yang L."/>
            <person name="Nasrallah M.E."/>
            <person name="Bergelson J."/>
            <person name="Carrington J.C."/>
            <person name="Gaut B.S."/>
            <person name="Schmutz J."/>
            <person name="Mayer K.F.X."/>
            <person name="Van de Peer Y."/>
            <person name="Grigoriev I.V."/>
            <person name="Nordborg M."/>
            <person name="Weigel D."/>
            <person name="Guo Y.-L."/>
        </authorList>
    </citation>
    <scope>NUCLEOTIDE SEQUENCE [LARGE SCALE GENOMIC DNA]</scope>
    <source>
        <strain evidence="2">cv. MN47</strain>
    </source>
</reference>
<dbReference type="Proteomes" id="UP000008694">
    <property type="component" value="Unassembled WGS sequence"/>
</dbReference>
<dbReference type="eggNOG" id="KOG0156">
    <property type="taxonomic scope" value="Eukaryota"/>
</dbReference>
<sequence length="53" mass="5941">MMVQGFEWQTIEEKVNLEEAVVGMSLAMSHPPKFTPIARTLNPLSLNMPNPKS</sequence>
<protein>
    <submittedName>
        <fullName evidence="1">Predicted protein</fullName>
    </submittedName>
</protein>
<dbReference type="EMBL" id="GL348717">
    <property type="protein sequence ID" value="EFH51758.1"/>
    <property type="molecule type" value="Genomic_DNA"/>
</dbReference>
<organism evidence="2">
    <name type="scientific">Arabidopsis lyrata subsp. lyrata</name>
    <name type="common">Lyre-leaved rock-cress</name>
    <dbReference type="NCBI Taxonomy" id="81972"/>
    <lineage>
        <taxon>Eukaryota</taxon>
        <taxon>Viridiplantae</taxon>
        <taxon>Streptophyta</taxon>
        <taxon>Embryophyta</taxon>
        <taxon>Tracheophyta</taxon>
        <taxon>Spermatophyta</taxon>
        <taxon>Magnoliopsida</taxon>
        <taxon>eudicotyledons</taxon>
        <taxon>Gunneridae</taxon>
        <taxon>Pentapetalae</taxon>
        <taxon>rosids</taxon>
        <taxon>malvids</taxon>
        <taxon>Brassicales</taxon>
        <taxon>Brassicaceae</taxon>
        <taxon>Camelineae</taxon>
        <taxon>Arabidopsis</taxon>
    </lineage>
</organism>
<proteinExistence type="predicted"/>